<comment type="subcellular location">
    <subcellularLocation>
        <location evidence="1">Membrane</location>
        <topology evidence="1">Multi-pass membrane protein</topology>
    </subcellularLocation>
</comment>
<evidence type="ECO:0000256" key="2">
    <source>
        <dbReference type="ARBA" id="ARBA00022692"/>
    </source>
</evidence>
<dbReference type="Pfam" id="PF01699">
    <property type="entry name" value="Na_Ca_ex"/>
    <property type="match status" value="2"/>
</dbReference>
<feature type="transmembrane region" description="Helical" evidence="5">
    <location>
        <begin position="225"/>
        <end position="243"/>
    </location>
</feature>
<dbReference type="GO" id="GO:0015385">
    <property type="term" value="F:sodium:proton antiporter activity"/>
    <property type="evidence" value="ECO:0007669"/>
    <property type="project" value="TreeGrafter"/>
</dbReference>
<feature type="transmembrane region" description="Helical" evidence="5">
    <location>
        <begin position="101"/>
        <end position="122"/>
    </location>
</feature>
<dbReference type="Proteomes" id="UP000530424">
    <property type="component" value="Unassembled WGS sequence"/>
</dbReference>
<sequence>MNATTSGRFGWTVVAPVVAAIVLAFSWGTHPGPIGNTLVGVTLVAAVLAGVHHAEVVAHRVGEPFGSLVLAVAVTVIEVALIVTLMITGSGDTSTLARDTVFAAVMITVNGIVGIALVVGALRHRLAVFNPEGTGSALATVIALAGLTLVVPTFTTSESGPVFTGSQLAFAAVASLALYGVFVFTQTVQHRDFFLPVATGAPAVGANPADADQDSHADPPTDREALTSAGLLLVALVCVVGLAKVESYAIEDAVAAMGLPHAVVGVVIALLVLLPESIAAVRAAARDRVQISLNLAYGSAMASIGLTIPSIAVASIWLDGPLALGLEPLQLVLLLLSSVVAVLTVVPGRGKPLNGAVHLVLFAAFLFLTAAP</sequence>
<accession>A0A853BXC2</accession>
<evidence type="ECO:0000313" key="7">
    <source>
        <dbReference type="EMBL" id="NYJ00570.1"/>
    </source>
</evidence>
<keyword evidence="2 5" id="KW-0812">Transmembrane</keyword>
<evidence type="ECO:0000313" key="8">
    <source>
        <dbReference type="Proteomes" id="UP000530424"/>
    </source>
</evidence>
<gene>
    <name evidence="7" type="ORF">HNR19_001268</name>
</gene>
<name>A0A853BXC2_9ACTN</name>
<dbReference type="GO" id="GO:0005886">
    <property type="term" value="C:plasma membrane"/>
    <property type="evidence" value="ECO:0007669"/>
    <property type="project" value="TreeGrafter"/>
</dbReference>
<keyword evidence="4 5" id="KW-0472">Membrane</keyword>
<dbReference type="AlphaFoldDB" id="A0A853BXC2"/>
<feature type="transmembrane region" description="Helical" evidence="5">
    <location>
        <begin position="255"/>
        <end position="274"/>
    </location>
</feature>
<dbReference type="RefSeq" id="WP_179667140.1">
    <property type="nucleotide sequence ID" value="NZ_JACCFP010000001.1"/>
</dbReference>
<reference evidence="7 8" key="1">
    <citation type="submission" date="2020-07" db="EMBL/GenBank/DDBJ databases">
        <title>Sequencing the genomes of 1000 actinobacteria strains.</title>
        <authorList>
            <person name="Klenk H.-P."/>
        </authorList>
    </citation>
    <scope>NUCLEOTIDE SEQUENCE [LARGE SCALE GENOMIC DNA]</scope>
    <source>
        <strain evidence="7 8">DSM 103833</strain>
    </source>
</reference>
<dbReference type="InterPro" id="IPR052946">
    <property type="entry name" value="Alkaline_pH_Ca-Antiporter"/>
</dbReference>
<feature type="transmembrane region" description="Helical" evidence="5">
    <location>
        <begin position="167"/>
        <end position="185"/>
    </location>
</feature>
<comment type="caution">
    <text evidence="7">The sequence shown here is derived from an EMBL/GenBank/DDBJ whole genome shotgun (WGS) entry which is preliminary data.</text>
</comment>
<dbReference type="InterPro" id="IPR004837">
    <property type="entry name" value="NaCa_Exmemb"/>
</dbReference>
<feature type="transmembrane region" description="Helical" evidence="5">
    <location>
        <begin position="65"/>
        <end position="89"/>
    </location>
</feature>
<dbReference type="GO" id="GO:0015386">
    <property type="term" value="F:potassium:proton antiporter activity"/>
    <property type="evidence" value="ECO:0007669"/>
    <property type="project" value="TreeGrafter"/>
</dbReference>
<feature type="domain" description="Sodium/calcium exchanger membrane region" evidence="6">
    <location>
        <begin position="38"/>
        <end position="187"/>
    </location>
</feature>
<feature type="transmembrane region" description="Helical" evidence="5">
    <location>
        <begin position="134"/>
        <end position="155"/>
    </location>
</feature>
<feature type="transmembrane region" description="Helical" evidence="5">
    <location>
        <begin position="329"/>
        <end position="346"/>
    </location>
</feature>
<evidence type="ECO:0000256" key="4">
    <source>
        <dbReference type="ARBA" id="ARBA00023136"/>
    </source>
</evidence>
<keyword evidence="3 5" id="KW-1133">Transmembrane helix</keyword>
<organism evidence="7 8">
    <name type="scientific">Nocardioides thalensis</name>
    <dbReference type="NCBI Taxonomy" id="1914755"/>
    <lineage>
        <taxon>Bacteria</taxon>
        <taxon>Bacillati</taxon>
        <taxon>Actinomycetota</taxon>
        <taxon>Actinomycetes</taxon>
        <taxon>Propionibacteriales</taxon>
        <taxon>Nocardioidaceae</taxon>
        <taxon>Nocardioides</taxon>
    </lineage>
</organism>
<evidence type="ECO:0000256" key="1">
    <source>
        <dbReference type="ARBA" id="ARBA00004141"/>
    </source>
</evidence>
<proteinExistence type="predicted"/>
<feature type="transmembrane region" description="Helical" evidence="5">
    <location>
        <begin position="9"/>
        <end position="28"/>
    </location>
</feature>
<dbReference type="PANTHER" id="PTHR37958:SF1">
    <property type="entry name" value="SODIUM-POTASSIUM_PROTON ANTIPORTER CHAA"/>
    <property type="match status" value="1"/>
</dbReference>
<feature type="transmembrane region" description="Helical" evidence="5">
    <location>
        <begin position="34"/>
        <end position="53"/>
    </location>
</feature>
<dbReference type="EMBL" id="JACCFP010000001">
    <property type="protein sequence ID" value="NYJ00570.1"/>
    <property type="molecule type" value="Genomic_DNA"/>
</dbReference>
<evidence type="ECO:0000259" key="6">
    <source>
        <dbReference type="Pfam" id="PF01699"/>
    </source>
</evidence>
<evidence type="ECO:0000256" key="3">
    <source>
        <dbReference type="ARBA" id="ARBA00022989"/>
    </source>
</evidence>
<keyword evidence="8" id="KW-1185">Reference proteome</keyword>
<feature type="transmembrane region" description="Helical" evidence="5">
    <location>
        <begin position="295"/>
        <end position="317"/>
    </location>
</feature>
<protein>
    <submittedName>
        <fullName evidence="7">Ca2+:H+ antiporter</fullName>
    </submittedName>
</protein>
<feature type="transmembrane region" description="Helical" evidence="5">
    <location>
        <begin position="353"/>
        <end position="371"/>
    </location>
</feature>
<feature type="domain" description="Sodium/calcium exchanger membrane region" evidence="6">
    <location>
        <begin position="228"/>
        <end position="368"/>
    </location>
</feature>
<evidence type="ECO:0000256" key="5">
    <source>
        <dbReference type="SAM" id="Phobius"/>
    </source>
</evidence>
<dbReference type="PANTHER" id="PTHR37958">
    <property type="entry name" value="SODIUM-POTASSIUM/PROTON ANTIPORTER CHAA"/>
    <property type="match status" value="1"/>
</dbReference>